<feature type="region of interest" description="Disordered" evidence="1">
    <location>
        <begin position="110"/>
        <end position="133"/>
    </location>
</feature>
<feature type="compositionally biased region" description="Low complexity" evidence="1">
    <location>
        <begin position="308"/>
        <end position="337"/>
    </location>
</feature>
<dbReference type="STRING" id="1797542.A3J59_01655"/>
<protein>
    <recommendedName>
        <fullName evidence="2">CARDB domain-containing protein</fullName>
    </recommendedName>
</protein>
<dbReference type="Proteomes" id="UP000177310">
    <property type="component" value="Unassembled WGS sequence"/>
</dbReference>
<accession>A0A1G1YFB1</accession>
<name>A0A1G1YFB1_9BACT</name>
<organism evidence="3 4">
    <name type="scientific">Candidatus Buchananbacteria bacterium RIFCSPHIGHO2_02_FULL_56_16</name>
    <dbReference type="NCBI Taxonomy" id="1797542"/>
    <lineage>
        <taxon>Bacteria</taxon>
        <taxon>Candidatus Buchananiibacteriota</taxon>
    </lineage>
</organism>
<comment type="caution">
    <text evidence="3">The sequence shown here is derived from an EMBL/GenBank/DDBJ whole genome shotgun (WGS) entry which is preliminary data.</text>
</comment>
<feature type="compositionally biased region" description="Low complexity" evidence="1">
    <location>
        <begin position="280"/>
        <end position="300"/>
    </location>
</feature>
<gene>
    <name evidence="3" type="ORF">A3J59_01655</name>
</gene>
<sequence>MVTGSLREDQPATFDVELKNLWPETVNIQQVVIRLSNNNEVQDVLAGMTPVSIAEDGTLRLRETIERFTIGAGLYAAEIWCQDSNASWKQITASLPGSEWQITFTVLPAPTPTPTPTSSPTGTHTPTATPLPPGAASDLKVTGTKLLLDGQEVQQGACLQDSAAYTLRITVANIGNAPASAFDSVGILFGDSNDLSLGGLAPGEEYIWEVHSTPFVATCNLPYGVAIDIDSSKTVPESDESNNHYAKALLPGCCPNATASLTPTKTSSATFTSPPPTDSPTPTHTSTTILTFTQTSTPALSPTPTPSSTPTHTATFTNLPSTPTSTATSTATPSHTRTRTATFTPIDSNAVRNLPDSYAPGLAFTVTIAVSPNSQTIAWSVEESPPSGWTVSTISAGGNWDSINRKVKWGPFFEATSRALSYEASSPGDASDEAVFAGVYSADGESEAIGGDTLVRPLFSHPADTNYDWRIDINQMTAYAAAWKRGDTWPTPPNPIPVDYVTNAALLWKTGEVYHYDSSNTPPLCWISGSGDSTRGEPDRVMSKSAEAEKGAGSSVIRSFSPEFYTPGEPVVVTVSVTPDISVVAWAIEEIPPDGWLIGEINEGGAWDAVNKKVKWGPFFDSTPRSLVYEATPPAAETGQKAFSGQASFDGAGVAVEGEATIHDGATTIRAWDLY</sequence>
<feature type="compositionally biased region" description="Low complexity" evidence="1">
    <location>
        <begin position="118"/>
        <end position="128"/>
    </location>
</feature>
<dbReference type="Pfam" id="PF07705">
    <property type="entry name" value="CARDB"/>
    <property type="match status" value="1"/>
</dbReference>
<dbReference type="InterPro" id="IPR013783">
    <property type="entry name" value="Ig-like_fold"/>
</dbReference>
<dbReference type="EMBL" id="MHIL01000025">
    <property type="protein sequence ID" value="OGY51038.1"/>
    <property type="molecule type" value="Genomic_DNA"/>
</dbReference>
<dbReference type="AlphaFoldDB" id="A0A1G1YFB1"/>
<evidence type="ECO:0000256" key="1">
    <source>
        <dbReference type="SAM" id="MobiDB-lite"/>
    </source>
</evidence>
<dbReference type="Gene3D" id="2.60.40.10">
    <property type="entry name" value="Immunoglobulins"/>
    <property type="match status" value="1"/>
</dbReference>
<evidence type="ECO:0000259" key="2">
    <source>
        <dbReference type="Pfam" id="PF07705"/>
    </source>
</evidence>
<proteinExistence type="predicted"/>
<feature type="region of interest" description="Disordered" evidence="1">
    <location>
        <begin position="264"/>
        <end position="337"/>
    </location>
</feature>
<reference evidence="3 4" key="1">
    <citation type="journal article" date="2016" name="Nat. Commun.">
        <title>Thousands of microbial genomes shed light on interconnected biogeochemical processes in an aquifer system.</title>
        <authorList>
            <person name="Anantharaman K."/>
            <person name="Brown C.T."/>
            <person name="Hug L.A."/>
            <person name="Sharon I."/>
            <person name="Castelle C.J."/>
            <person name="Probst A.J."/>
            <person name="Thomas B.C."/>
            <person name="Singh A."/>
            <person name="Wilkins M.J."/>
            <person name="Karaoz U."/>
            <person name="Brodie E.L."/>
            <person name="Williams K.H."/>
            <person name="Hubbard S.S."/>
            <person name="Banfield J.F."/>
        </authorList>
    </citation>
    <scope>NUCLEOTIDE SEQUENCE [LARGE SCALE GENOMIC DNA]</scope>
</reference>
<evidence type="ECO:0000313" key="4">
    <source>
        <dbReference type="Proteomes" id="UP000177310"/>
    </source>
</evidence>
<feature type="domain" description="CARDB" evidence="2">
    <location>
        <begin position="161"/>
        <end position="246"/>
    </location>
</feature>
<dbReference type="InterPro" id="IPR011635">
    <property type="entry name" value="CARDB"/>
</dbReference>
<evidence type="ECO:0000313" key="3">
    <source>
        <dbReference type="EMBL" id="OGY51038.1"/>
    </source>
</evidence>